<dbReference type="EMBL" id="QGEG01000001">
    <property type="protein sequence ID" value="PWL40299.1"/>
    <property type="molecule type" value="Genomic_DNA"/>
</dbReference>
<reference evidence="2 3" key="1">
    <citation type="submission" date="2018-05" db="EMBL/GenBank/DDBJ databases">
        <title>Complete genome sequence of Flagellimonas aquimarina ECD12 isolated from seaweed Ecklonia cava.</title>
        <authorList>
            <person name="Choi S."/>
            <person name="Seong C."/>
        </authorList>
    </citation>
    <scope>NUCLEOTIDE SEQUENCE [LARGE SCALE GENOMIC DNA]</scope>
    <source>
        <strain evidence="2 3">ECD12</strain>
    </source>
</reference>
<sequence length="152" mass="17130">MTITKKDALTIVGISARTSNNKGKAEKDIPQLWEKFMSENTLNRIPNKTDETLYALYTDYEGDHTKPYTIVIGCNVSNLDNIPEDMTVKMVPAANYTQFVAKGDLTKDAVINTWMDIWNTELKRTYTTDIEVYGEKAINPTDGEAEILIATE</sequence>
<comment type="caution">
    <text evidence="2">The sequence shown here is derived from an EMBL/GenBank/DDBJ whole genome shotgun (WGS) entry which is preliminary data.</text>
</comment>
<dbReference type="SUPFAM" id="SSF55136">
    <property type="entry name" value="Probable bacterial effector-binding domain"/>
    <property type="match status" value="1"/>
</dbReference>
<dbReference type="PANTHER" id="PTHR36444">
    <property type="entry name" value="TRANSCRIPTIONAL REGULATOR PROTEIN YOBU-RELATED"/>
    <property type="match status" value="1"/>
</dbReference>
<dbReference type="Gene3D" id="3.20.80.10">
    <property type="entry name" value="Regulatory factor, effector binding domain"/>
    <property type="match status" value="1"/>
</dbReference>
<dbReference type="Proteomes" id="UP000245762">
    <property type="component" value="Unassembled WGS sequence"/>
</dbReference>
<dbReference type="SMART" id="SM00871">
    <property type="entry name" value="AraC_E_bind"/>
    <property type="match status" value="1"/>
</dbReference>
<dbReference type="InterPro" id="IPR053182">
    <property type="entry name" value="YobU-like_regulator"/>
</dbReference>
<feature type="domain" description="AraC effector-binding" evidence="1">
    <location>
        <begin position="1"/>
        <end position="152"/>
    </location>
</feature>
<dbReference type="Pfam" id="PF14526">
    <property type="entry name" value="Cass2"/>
    <property type="match status" value="1"/>
</dbReference>
<dbReference type="OrthoDB" id="9801008at2"/>
<name>A0A316L5V8_9FLAO</name>
<dbReference type="InterPro" id="IPR011256">
    <property type="entry name" value="Reg_factor_effector_dom_sf"/>
</dbReference>
<keyword evidence="3" id="KW-1185">Reference proteome</keyword>
<proteinExistence type="predicted"/>
<dbReference type="AlphaFoldDB" id="A0A316L5V8"/>
<evidence type="ECO:0000259" key="1">
    <source>
        <dbReference type="SMART" id="SM00871"/>
    </source>
</evidence>
<organism evidence="2 3">
    <name type="scientific">Flagellimonas aquimarina</name>
    <dbReference type="NCBI Taxonomy" id="2201895"/>
    <lineage>
        <taxon>Bacteria</taxon>
        <taxon>Pseudomonadati</taxon>
        <taxon>Bacteroidota</taxon>
        <taxon>Flavobacteriia</taxon>
        <taxon>Flavobacteriales</taxon>
        <taxon>Flavobacteriaceae</taxon>
        <taxon>Flagellimonas</taxon>
    </lineage>
</organism>
<evidence type="ECO:0000313" key="2">
    <source>
        <dbReference type="EMBL" id="PWL40299.1"/>
    </source>
</evidence>
<gene>
    <name evidence="2" type="ORF">DKG77_05615</name>
</gene>
<protein>
    <submittedName>
        <fullName evidence="2">AraC family transcriptional regulator</fullName>
    </submittedName>
</protein>
<dbReference type="PANTHER" id="PTHR36444:SF2">
    <property type="entry name" value="TRANSCRIPTIONAL REGULATOR PROTEIN YOBU-RELATED"/>
    <property type="match status" value="1"/>
</dbReference>
<accession>A0A316L5V8</accession>
<dbReference type="InterPro" id="IPR029441">
    <property type="entry name" value="Cass2"/>
</dbReference>
<dbReference type="InterPro" id="IPR010499">
    <property type="entry name" value="AraC_E-bd"/>
</dbReference>
<evidence type="ECO:0000313" key="3">
    <source>
        <dbReference type="Proteomes" id="UP000245762"/>
    </source>
</evidence>